<evidence type="ECO:0000313" key="2">
    <source>
        <dbReference type="EMBL" id="CAF1118440.1"/>
    </source>
</evidence>
<proteinExistence type="predicted"/>
<dbReference type="PANTHER" id="PTHR10334">
    <property type="entry name" value="CYSTEINE-RICH SECRETORY PROTEIN-RELATED"/>
    <property type="match status" value="1"/>
</dbReference>
<evidence type="ECO:0000259" key="1">
    <source>
        <dbReference type="SMART" id="SM00198"/>
    </source>
</evidence>
<dbReference type="Pfam" id="PF00188">
    <property type="entry name" value="CAP"/>
    <property type="match status" value="1"/>
</dbReference>
<dbReference type="InterPro" id="IPR034113">
    <property type="entry name" value="SCP_GAPR1-like"/>
</dbReference>
<protein>
    <recommendedName>
        <fullName evidence="1">SCP domain-containing protein</fullName>
    </recommendedName>
</protein>
<name>A0A814QEK9_9BILA</name>
<dbReference type="Gene3D" id="3.40.33.10">
    <property type="entry name" value="CAP"/>
    <property type="match status" value="1"/>
</dbReference>
<dbReference type="SMART" id="SM00198">
    <property type="entry name" value="SCP"/>
    <property type="match status" value="1"/>
</dbReference>
<dbReference type="EMBL" id="CAJNON010000223">
    <property type="protein sequence ID" value="CAF1118440.1"/>
    <property type="molecule type" value="Genomic_DNA"/>
</dbReference>
<dbReference type="AlphaFoldDB" id="A0A814QEK9"/>
<sequence length="415" mass="46543">MDEQSKTTSTSPDSIFSEFSSHDSIAHAEIVPNMSVFSPIRLSVTLDNMNLINNTMDDQSYFHDQFSPQRSAAVSRWQSDVENLNFQFNTSNQQSFSRGTYLINDSTTNRNIASSSITDVLNSPMSRLSTSSSIMSLSSVGNQKLTNQRVSRPAMTNFSSQLNGFNENSNLFSSTNSFLPVPTRSVNRQTFSAIDNILSNMTDNDLQRVPPSFMLMQPSATYANTPSFTQSQTPQAQVVHSSGRSNSMPSWRAMYPGASEDNDEFAESTLKALNAFRRRHTAEPLGVNEQLCEIAQRWAEQMARTGKLEHSPAEMRNLGRQTLGENFSASFQSELTGEKMVRKWMKEGKRYMFGFDGRKDTENFTQSVWQASREIGVGRARSEDGNWWYGVVVFDPPGNIPNQYSNNVFLPADKA</sequence>
<reference evidence="2" key="1">
    <citation type="submission" date="2021-02" db="EMBL/GenBank/DDBJ databases">
        <authorList>
            <person name="Nowell W R."/>
        </authorList>
    </citation>
    <scope>NUCLEOTIDE SEQUENCE</scope>
</reference>
<dbReference type="InterPro" id="IPR035940">
    <property type="entry name" value="CAP_sf"/>
</dbReference>
<comment type="caution">
    <text evidence="2">The sequence shown here is derived from an EMBL/GenBank/DDBJ whole genome shotgun (WGS) entry which is preliminary data.</text>
</comment>
<dbReference type="Proteomes" id="UP000663891">
    <property type="component" value="Unassembled WGS sequence"/>
</dbReference>
<dbReference type="InterPro" id="IPR001283">
    <property type="entry name" value="CRISP-related"/>
</dbReference>
<feature type="domain" description="SCP" evidence="1">
    <location>
        <begin position="264"/>
        <end position="402"/>
    </location>
</feature>
<accession>A0A814QEK9</accession>
<dbReference type="CDD" id="cd05382">
    <property type="entry name" value="CAP_GAPR1-like"/>
    <property type="match status" value="1"/>
</dbReference>
<organism evidence="2 3">
    <name type="scientific">Adineta steineri</name>
    <dbReference type="NCBI Taxonomy" id="433720"/>
    <lineage>
        <taxon>Eukaryota</taxon>
        <taxon>Metazoa</taxon>
        <taxon>Spiralia</taxon>
        <taxon>Gnathifera</taxon>
        <taxon>Rotifera</taxon>
        <taxon>Eurotatoria</taxon>
        <taxon>Bdelloidea</taxon>
        <taxon>Adinetida</taxon>
        <taxon>Adinetidae</taxon>
        <taxon>Adineta</taxon>
    </lineage>
</organism>
<dbReference type="OrthoDB" id="337038at2759"/>
<evidence type="ECO:0000313" key="3">
    <source>
        <dbReference type="Proteomes" id="UP000663891"/>
    </source>
</evidence>
<dbReference type="SUPFAM" id="SSF55797">
    <property type="entry name" value="PR-1-like"/>
    <property type="match status" value="1"/>
</dbReference>
<dbReference type="InterPro" id="IPR014044">
    <property type="entry name" value="CAP_dom"/>
</dbReference>
<gene>
    <name evidence="2" type="ORF">VCS650_LOCUS21050</name>
</gene>